<dbReference type="FunFam" id="2.70.98.10:FF:000010">
    <property type="entry name" value="Alpha-1,2-mannosidase family protein"/>
    <property type="match status" value="1"/>
</dbReference>
<dbReference type="Pfam" id="PF17678">
    <property type="entry name" value="Glyco_hydro_92N"/>
    <property type="match status" value="1"/>
</dbReference>
<dbReference type="Pfam" id="PF07971">
    <property type="entry name" value="Glyco_hydro_92"/>
    <property type="match status" value="1"/>
</dbReference>
<dbReference type="GO" id="GO:0005829">
    <property type="term" value="C:cytosol"/>
    <property type="evidence" value="ECO:0007669"/>
    <property type="project" value="TreeGrafter"/>
</dbReference>
<dbReference type="NCBIfam" id="TIGR01180">
    <property type="entry name" value="aman2_put"/>
    <property type="match status" value="1"/>
</dbReference>
<dbReference type="STRING" id="1531966.A0A0A1TC24"/>
<dbReference type="GO" id="GO:0006516">
    <property type="term" value="P:glycoprotein catabolic process"/>
    <property type="evidence" value="ECO:0007669"/>
    <property type="project" value="TreeGrafter"/>
</dbReference>
<accession>A0A0A1TC24</accession>
<dbReference type="Gene3D" id="1.20.1050.60">
    <property type="entry name" value="alpha-1,2-mannosidase"/>
    <property type="match status" value="1"/>
</dbReference>
<dbReference type="PANTHER" id="PTHR12143">
    <property type="entry name" value="PEPTIDE N-GLYCANASE PNGASE -RELATED"/>
    <property type="match status" value="1"/>
</dbReference>
<dbReference type="GO" id="GO:0005975">
    <property type="term" value="P:carbohydrate metabolic process"/>
    <property type="evidence" value="ECO:0007669"/>
    <property type="project" value="InterPro"/>
</dbReference>
<feature type="compositionally biased region" description="Low complexity" evidence="1">
    <location>
        <begin position="771"/>
        <end position="784"/>
    </location>
</feature>
<evidence type="ECO:0000259" key="4">
    <source>
        <dbReference type="Pfam" id="PF17678"/>
    </source>
</evidence>
<feature type="compositionally biased region" description="Basic and acidic residues" evidence="1">
    <location>
        <begin position="757"/>
        <end position="770"/>
    </location>
</feature>
<dbReference type="InterPro" id="IPR012939">
    <property type="entry name" value="Glyco_hydro_92"/>
</dbReference>
<dbReference type="InterPro" id="IPR014718">
    <property type="entry name" value="GH-type_carb-bd"/>
</dbReference>
<dbReference type="InterPro" id="IPR008928">
    <property type="entry name" value="6-hairpin_glycosidase_sf"/>
</dbReference>
<sequence>MKRSLILLSGLLPAIASAKQPCDVLKYVDPLIGTQNGGNVFPGATLPYGLAKAVADVDGQNTGGFGTDGSNVTGFSSVHDSGTGGNPSLGNFPIFPQICPGDDLNSCSFRIGDRKRHYVNDSVKATPGLFALELETGIKAQMTVSEHAALYEFTFPPGDEHPLVMLDLTDLWQSRQNASIRIDEKTGRMTGNGTFLPSFGAGSYQMHFCTDFFGADVHDTGVWVNNRAGDEPKQLYVTRGFNLFYLEAGGYARFKTGADRKLTVRMGMSFKSVGQACSNAEKEISKPLEDFNRLVGAAKNAWREKLSPISVKSGGASDNILKSFWSGAYRNMIAPQNYTGENPHWDSSRPYFDSFYCIWDSFRVQHPFLTLVDPNAQIQMVNTLLDIYKYDGWLPDCHMSFCNGWTQGGSNADVVIADAYVKNLSSTIDWDLALKAVINDAENEPLEWSFHGRGGLASWKKLDYIPYLDFDPAGFGTNSRSISRTLEYAYDDYCIASMAGGMGQKDVESKFLRTSMNWRNLWKADQVSLINGTDTGFKGFFQPKYQNGTWGYQDPIACSALAGFCSLTSNPSETFEASVWQYLFYVPHDSASLIELLGGDDAFIKRLDYFHTIGLADISNEPVFLTVYMYHYAGRPALSAKRIHTYIPKSFNATPGGLPGNDDSGAMGAFFFFSVLGLFPVAGQNVYLINPPFMEEISLTHPITGKKATVKCKGFDAAYKNIYIQSATLNGEPWTKSWLSHEFFTNGGTLELTLGSEESKWGSKAEDRPPSMKSGSTSSMSKQF</sequence>
<dbReference type="FunFam" id="3.30.2080.10:FF:000001">
    <property type="entry name" value="Alpha-1,2-mannosidase subfamily"/>
    <property type="match status" value="1"/>
</dbReference>
<dbReference type="AlphaFoldDB" id="A0A0A1TC24"/>
<evidence type="ECO:0000313" key="6">
    <source>
        <dbReference type="Proteomes" id="UP000039046"/>
    </source>
</evidence>
<dbReference type="Gene3D" id="2.70.98.10">
    <property type="match status" value="1"/>
</dbReference>
<feature type="region of interest" description="Disordered" evidence="1">
    <location>
        <begin position="756"/>
        <end position="784"/>
    </location>
</feature>
<dbReference type="FunFam" id="1.20.1610.10:FF:000002">
    <property type="entry name" value="Alpha-1,2-mannosidase family protein"/>
    <property type="match status" value="1"/>
</dbReference>
<dbReference type="GO" id="GO:0030246">
    <property type="term" value="F:carbohydrate binding"/>
    <property type="evidence" value="ECO:0007669"/>
    <property type="project" value="InterPro"/>
</dbReference>
<dbReference type="HOGENOM" id="CLU_003690_4_1_1"/>
<dbReference type="GO" id="GO:0000224">
    <property type="term" value="F:peptide-N4-(N-acetyl-beta-glucosaminyl)asparagine amidase activity"/>
    <property type="evidence" value="ECO:0007669"/>
    <property type="project" value="TreeGrafter"/>
</dbReference>
<dbReference type="Proteomes" id="UP000039046">
    <property type="component" value="Unassembled WGS sequence"/>
</dbReference>
<evidence type="ECO:0000259" key="3">
    <source>
        <dbReference type="Pfam" id="PF07971"/>
    </source>
</evidence>
<dbReference type="InterPro" id="IPR050883">
    <property type="entry name" value="PNGase"/>
</dbReference>
<dbReference type="Gene3D" id="3.30.2080.10">
    <property type="entry name" value="GH92 mannosidase domain"/>
    <property type="match status" value="1"/>
</dbReference>
<dbReference type="InterPro" id="IPR005887">
    <property type="entry name" value="GH92_a_mannosidase_put"/>
</dbReference>
<proteinExistence type="predicted"/>
<evidence type="ECO:0000313" key="5">
    <source>
        <dbReference type="EMBL" id="CEJ85682.1"/>
    </source>
</evidence>
<dbReference type="OrthoDB" id="449263at2759"/>
<keyword evidence="6" id="KW-1185">Reference proteome</keyword>
<dbReference type="GO" id="GO:0005634">
    <property type="term" value="C:nucleus"/>
    <property type="evidence" value="ECO:0007669"/>
    <property type="project" value="TreeGrafter"/>
</dbReference>
<protein>
    <submittedName>
        <fullName evidence="5">Putative Glycoside hydrolase family 92 protein</fullName>
    </submittedName>
</protein>
<dbReference type="FunFam" id="1.20.1050.60:FF:000002">
    <property type="entry name" value="Glycosyl hydrolase family 92"/>
    <property type="match status" value="1"/>
</dbReference>
<feature type="domain" description="Glycosyl hydrolase family 92 N-terminal" evidence="4">
    <location>
        <begin position="27"/>
        <end position="269"/>
    </location>
</feature>
<feature type="domain" description="Glycosyl hydrolase family 92" evidence="3">
    <location>
        <begin position="275"/>
        <end position="756"/>
    </location>
</feature>
<feature type="chain" id="PRO_5001979518" evidence="2">
    <location>
        <begin position="19"/>
        <end position="784"/>
    </location>
</feature>
<gene>
    <name evidence="5" type="ORF">VHEMI03842</name>
</gene>
<dbReference type="Gene3D" id="1.20.1610.10">
    <property type="entry name" value="alpha-1,2-mannosidases domains"/>
    <property type="match status" value="1"/>
</dbReference>
<reference evidence="5 6" key="1">
    <citation type="journal article" date="2015" name="Genome Announc.">
        <title>Draft Genome Sequence and Gene Annotation of the Entomopathogenic Fungus Verticillium hemipterigenum.</title>
        <authorList>
            <person name="Horn F."/>
            <person name="Habel A."/>
            <person name="Scharf D.H."/>
            <person name="Dworschak J."/>
            <person name="Brakhage A.A."/>
            <person name="Guthke R."/>
            <person name="Hertweck C."/>
            <person name="Linde J."/>
        </authorList>
    </citation>
    <scope>NUCLEOTIDE SEQUENCE [LARGE SCALE GENOMIC DNA]</scope>
</reference>
<dbReference type="PANTHER" id="PTHR12143:SF23">
    <property type="entry name" value="PUTATIVE-RELATED"/>
    <property type="match status" value="1"/>
</dbReference>
<evidence type="ECO:0000256" key="2">
    <source>
        <dbReference type="SAM" id="SignalP"/>
    </source>
</evidence>
<keyword evidence="2" id="KW-0732">Signal</keyword>
<dbReference type="InterPro" id="IPR041371">
    <property type="entry name" value="GH92_N"/>
</dbReference>
<evidence type="ECO:0000256" key="1">
    <source>
        <dbReference type="SAM" id="MobiDB-lite"/>
    </source>
</evidence>
<dbReference type="SUPFAM" id="SSF48208">
    <property type="entry name" value="Six-hairpin glycosidases"/>
    <property type="match status" value="1"/>
</dbReference>
<name>A0A0A1TC24_9HYPO</name>
<organism evidence="5 6">
    <name type="scientific">[Torrubiella] hemipterigena</name>
    <dbReference type="NCBI Taxonomy" id="1531966"/>
    <lineage>
        <taxon>Eukaryota</taxon>
        <taxon>Fungi</taxon>
        <taxon>Dikarya</taxon>
        <taxon>Ascomycota</taxon>
        <taxon>Pezizomycotina</taxon>
        <taxon>Sordariomycetes</taxon>
        <taxon>Hypocreomycetidae</taxon>
        <taxon>Hypocreales</taxon>
        <taxon>Clavicipitaceae</taxon>
        <taxon>Clavicipitaceae incertae sedis</taxon>
        <taxon>'Torrubiella' clade</taxon>
    </lineage>
</organism>
<dbReference type="EMBL" id="CDHN01000002">
    <property type="protein sequence ID" value="CEJ85682.1"/>
    <property type="molecule type" value="Genomic_DNA"/>
</dbReference>
<feature type="signal peptide" evidence="2">
    <location>
        <begin position="1"/>
        <end position="18"/>
    </location>
</feature>
<keyword evidence="5" id="KW-0378">Hydrolase</keyword>